<feature type="compositionally biased region" description="Polar residues" evidence="1">
    <location>
        <begin position="83"/>
        <end position="98"/>
    </location>
</feature>
<dbReference type="Proteomes" id="UP001221898">
    <property type="component" value="Unassembled WGS sequence"/>
</dbReference>
<feature type="compositionally biased region" description="Basic and acidic residues" evidence="1">
    <location>
        <begin position="99"/>
        <end position="109"/>
    </location>
</feature>
<organism evidence="2 3">
    <name type="scientific">Aldrovandia affinis</name>
    <dbReference type="NCBI Taxonomy" id="143900"/>
    <lineage>
        <taxon>Eukaryota</taxon>
        <taxon>Metazoa</taxon>
        <taxon>Chordata</taxon>
        <taxon>Craniata</taxon>
        <taxon>Vertebrata</taxon>
        <taxon>Euteleostomi</taxon>
        <taxon>Actinopterygii</taxon>
        <taxon>Neopterygii</taxon>
        <taxon>Teleostei</taxon>
        <taxon>Notacanthiformes</taxon>
        <taxon>Halosauridae</taxon>
        <taxon>Aldrovandia</taxon>
    </lineage>
</organism>
<comment type="caution">
    <text evidence="2">The sequence shown here is derived from an EMBL/GenBank/DDBJ whole genome shotgun (WGS) entry which is preliminary data.</text>
</comment>
<keyword evidence="3" id="KW-1185">Reference proteome</keyword>
<reference evidence="2" key="1">
    <citation type="journal article" date="2023" name="Science">
        <title>Genome structures resolve the early diversification of teleost fishes.</title>
        <authorList>
            <person name="Parey E."/>
            <person name="Louis A."/>
            <person name="Montfort J."/>
            <person name="Bouchez O."/>
            <person name="Roques C."/>
            <person name="Iampietro C."/>
            <person name="Lluch J."/>
            <person name="Castinel A."/>
            <person name="Donnadieu C."/>
            <person name="Desvignes T."/>
            <person name="Floi Bucao C."/>
            <person name="Jouanno E."/>
            <person name="Wen M."/>
            <person name="Mejri S."/>
            <person name="Dirks R."/>
            <person name="Jansen H."/>
            <person name="Henkel C."/>
            <person name="Chen W.J."/>
            <person name="Zahm M."/>
            <person name="Cabau C."/>
            <person name="Klopp C."/>
            <person name="Thompson A.W."/>
            <person name="Robinson-Rechavi M."/>
            <person name="Braasch I."/>
            <person name="Lecointre G."/>
            <person name="Bobe J."/>
            <person name="Postlethwait J.H."/>
            <person name="Berthelot C."/>
            <person name="Roest Crollius H."/>
            <person name="Guiguen Y."/>
        </authorList>
    </citation>
    <scope>NUCLEOTIDE SEQUENCE</scope>
    <source>
        <strain evidence="2">NC1722</strain>
    </source>
</reference>
<sequence length="109" mass="12200">MEDRFQRASPQRMPLQSAAVLQVFETRRCFPGPSGQDQNRYWGPGTELRCCQAPAAGDGEELSGCWRHHDGCHDDFCNGRGTTTGNLRPLGQQPTPRDSAQESRRIELL</sequence>
<accession>A0AAD7WEH7</accession>
<evidence type="ECO:0000313" key="2">
    <source>
        <dbReference type="EMBL" id="KAJ8392999.1"/>
    </source>
</evidence>
<evidence type="ECO:0000256" key="1">
    <source>
        <dbReference type="SAM" id="MobiDB-lite"/>
    </source>
</evidence>
<proteinExistence type="predicted"/>
<feature type="region of interest" description="Disordered" evidence="1">
    <location>
        <begin position="83"/>
        <end position="109"/>
    </location>
</feature>
<name>A0AAD7WEH7_9TELE</name>
<dbReference type="EMBL" id="JAINUG010000141">
    <property type="protein sequence ID" value="KAJ8392999.1"/>
    <property type="molecule type" value="Genomic_DNA"/>
</dbReference>
<gene>
    <name evidence="2" type="ORF">AAFF_G00069030</name>
</gene>
<dbReference type="AlphaFoldDB" id="A0AAD7WEH7"/>
<evidence type="ECO:0000313" key="3">
    <source>
        <dbReference type="Proteomes" id="UP001221898"/>
    </source>
</evidence>
<protein>
    <submittedName>
        <fullName evidence="2">Uncharacterized protein</fullName>
    </submittedName>
</protein>